<dbReference type="Proteomes" id="UP000074108">
    <property type="component" value="Unassembled WGS sequence"/>
</dbReference>
<keyword evidence="3" id="KW-1185">Reference proteome</keyword>
<dbReference type="PATRIC" id="fig|1150625.3.peg.1054"/>
<feature type="region of interest" description="Disordered" evidence="1">
    <location>
        <begin position="1"/>
        <end position="49"/>
    </location>
</feature>
<organism evidence="2 3">
    <name type="scientific">Bacillus coahuilensis p1.1.43</name>
    <dbReference type="NCBI Taxonomy" id="1150625"/>
    <lineage>
        <taxon>Bacteria</taxon>
        <taxon>Bacillati</taxon>
        <taxon>Bacillota</taxon>
        <taxon>Bacilli</taxon>
        <taxon>Bacillales</taxon>
        <taxon>Bacillaceae</taxon>
        <taxon>Bacillus</taxon>
    </lineage>
</organism>
<name>A0A147KAH2_9BACI</name>
<proteinExistence type="predicted"/>
<evidence type="ECO:0000256" key="1">
    <source>
        <dbReference type="SAM" id="MobiDB-lite"/>
    </source>
</evidence>
<dbReference type="EMBL" id="LDYG01000021">
    <property type="protein sequence ID" value="KUP07677.1"/>
    <property type="molecule type" value="Genomic_DNA"/>
</dbReference>
<dbReference type="AlphaFoldDB" id="A0A147KAH2"/>
<sequence>MAKRKAEHNAAEKVNTTPKKNLQETKDFSAEFAADENVAKRANRNRQKR</sequence>
<comment type="caution">
    <text evidence="2">The sequence shown here is derived from an EMBL/GenBank/DDBJ whole genome shotgun (WGS) entry which is preliminary data.</text>
</comment>
<gene>
    <name evidence="2" type="ORF">Q75_05020</name>
</gene>
<evidence type="ECO:0000313" key="2">
    <source>
        <dbReference type="EMBL" id="KUP07677.1"/>
    </source>
</evidence>
<protein>
    <submittedName>
        <fullName evidence="2">Stage 0 sporulation regulatory protein</fullName>
    </submittedName>
</protein>
<accession>A0A147KAH2</accession>
<dbReference type="RefSeq" id="WP_059350679.1">
    <property type="nucleotide sequence ID" value="NZ_LDYG01000021.1"/>
</dbReference>
<evidence type="ECO:0000313" key="3">
    <source>
        <dbReference type="Proteomes" id="UP000074108"/>
    </source>
</evidence>
<reference evidence="2 3" key="1">
    <citation type="journal article" date="2016" name="Front. Microbiol.">
        <title>Microevolution Analysis of Bacillus coahuilensis Unveils Differences in Phosphorus Acquisition Strategies and Their Regulation.</title>
        <authorList>
            <person name="Gomez-Lunar Z."/>
            <person name="Hernandez-Gonzalez I."/>
            <person name="Rodriguez-Torres M.D."/>
            <person name="Souza V."/>
            <person name="Olmedo-Alvarez G."/>
        </authorList>
    </citation>
    <scope>NUCLEOTIDE SEQUENCE [LARGE SCALE GENOMIC DNA]</scope>
    <source>
        <strain evidence="3">p1.1.43</strain>
    </source>
</reference>